<protein>
    <submittedName>
        <fullName evidence="1">Uncharacterized protein</fullName>
    </submittedName>
</protein>
<reference evidence="1" key="1">
    <citation type="submission" date="2018-11" db="EMBL/GenBank/DDBJ databases">
        <authorList>
            <consortium name="Pathogen Informatics"/>
        </authorList>
    </citation>
    <scope>NUCLEOTIDE SEQUENCE</scope>
</reference>
<dbReference type="Proteomes" id="UP000784294">
    <property type="component" value="Unassembled WGS sequence"/>
</dbReference>
<dbReference type="EMBL" id="CAAALY010026060">
    <property type="protein sequence ID" value="VEL15820.1"/>
    <property type="molecule type" value="Genomic_DNA"/>
</dbReference>
<dbReference type="AlphaFoldDB" id="A0A3S5B882"/>
<proteinExistence type="predicted"/>
<sequence>MDTVEFYDPIDNSWTMYEDSRMHHERCDTGMCVVRFLACTEPTSCSSNAHLSTGSGLFRRPIPVLGDSNRDFNTFGSLAPASHGKVALSTTVASALNAVSPSFLLHQNACDAVVTSTAPPASVTTCVPVSASIITSAGNSVTSHRVALHLGSTAWNSDFVQDSSGPSIPATTLAYESTASTGIGGIECGISPDSSSTFCLPIRPLRDLDATSITLVERALTSHSSASPYTLRPSDIFHIGLSTAISSSPLVGSSSVRPAISTCGAYYGPVAPPCSTGSAVEPNGCQDSSFDQTTNEAVGRSTRASSGLLDTTYATDRIFSLGYGLKEEQFNDRGVGQVALLEVQQHS</sequence>
<comment type="caution">
    <text evidence="1">The sequence shown here is derived from an EMBL/GenBank/DDBJ whole genome shotgun (WGS) entry which is preliminary data.</text>
</comment>
<keyword evidence="2" id="KW-1185">Reference proteome</keyword>
<name>A0A3S5B882_9PLAT</name>
<evidence type="ECO:0000313" key="1">
    <source>
        <dbReference type="EMBL" id="VEL15820.1"/>
    </source>
</evidence>
<gene>
    <name evidence="1" type="ORF">PXEA_LOCUS9260</name>
</gene>
<feature type="non-terminal residue" evidence="1">
    <location>
        <position position="347"/>
    </location>
</feature>
<evidence type="ECO:0000313" key="2">
    <source>
        <dbReference type="Proteomes" id="UP000784294"/>
    </source>
</evidence>
<accession>A0A3S5B882</accession>
<organism evidence="1 2">
    <name type="scientific">Protopolystoma xenopodis</name>
    <dbReference type="NCBI Taxonomy" id="117903"/>
    <lineage>
        <taxon>Eukaryota</taxon>
        <taxon>Metazoa</taxon>
        <taxon>Spiralia</taxon>
        <taxon>Lophotrochozoa</taxon>
        <taxon>Platyhelminthes</taxon>
        <taxon>Monogenea</taxon>
        <taxon>Polyopisthocotylea</taxon>
        <taxon>Polystomatidea</taxon>
        <taxon>Polystomatidae</taxon>
        <taxon>Protopolystoma</taxon>
    </lineage>
</organism>